<protein>
    <recommendedName>
        <fullName evidence="4">DUF2213 domain-containing protein</fullName>
    </recommendedName>
</protein>
<dbReference type="Pfam" id="PF09979">
    <property type="entry name" value="DUF2213"/>
    <property type="match status" value="1"/>
</dbReference>
<name>A0A8S5TIF8_9CAUD</name>
<organism evidence="3">
    <name type="scientific">Myoviridae sp. ct9dX1</name>
    <dbReference type="NCBI Taxonomy" id="2827665"/>
    <lineage>
        <taxon>Viruses</taxon>
        <taxon>Duplodnaviria</taxon>
        <taxon>Heunggongvirae</taxon>
        <taxon>Uroviricota</taxon>
        <taxon>Caudoviricetes</taxon>
    </lineage>
</organism>
<feature type="compositionally biased region" description="Basic and acidic residues" evidence="2">
    <location>
        <begin position="376"/>
        <end position="391"/>
    </location>
</feature>
<reference evidence="3" key="1">
    <citation type="journal article" date="2021" name="Proc. Natl. Acad. Sci. U.S.A.">
        <title>A Catalog of Tens of Thousands of Viruses from Human Metagenomes Reveals Hidden Associations with Chronic Diseases.</title>
        <authorList>
            <person name="Tisza M.J."/>
            <person name="Buck C.B."/>
        </authorList>
    </citation>
    <scope>NUCLEOTIDE SEQUENCE</scope>
    <source>
        <strain evidence="3">Ct9dX1</strain>
    </source>
</reference>
<accession>A0A8S5TIF8</accession>
<keyword evidence="1" id="KW-0175">Coiled coil</keyword>
<feature type="coiled-coil region" evidence="1">
    <location>
        <begin position="208"/>
        <end position="277"/>
    </location>
</feature>
<feature type="region of interest" description="Disordered" evidence="2">
    <location>
        <begin position="350"/>
        <end position="391"/>
    </location>
</feature>
<dbReference type="InterPro" id="IPR016913">
    <property type="entry name" value="UCP029215"/>
</dbReference>
<evidence type="ECO:0000313" key="3">
    <source>
        <dbReference type="EMBL" id="DAF63069.1"/>
    </source>
</evidence>
<dbReference type="PIRSF" id="PIRSF029215">
    <property type="entry name" value="UCP029215"/>
    <property type="match status" value="1"/>
</dbReference>
<sequence length="391" mass="43107">MRKVQRYDSMQFVAGAVTTPEGFLLDSPIVARTGIYTYLQPDGSVRREYRPPDEVFAEDALVSFKGKPITVLHPKGGRVTADTAHKVTIGTIMSPAYRKNDTDVACDIIIHSPQETKGFRELSVGYSVELEETPGLTPDGEPYDAVQHLIRCNHLAVVPSARAGRKARLNLDGNEVLDGFESEENKNMVKIRIDSNEFEVEQAVANHITALTNKCDAANVKADAAETKFTQVMTELEKVKTDAADQKVKLDAAEAERDALKGKLDAAAAEKEAAIEKAVGKAKAEVKERAELDACAKKAQVEKTDGLDNKALKIAIVKALRGDSVDFEGKTDDYINAYYDSIKNDLNDTDEAVRQQLNKARQKLDGQESQTPAAKHRQDMIDRMTNKKEEK</sequence>
<evidence type="ECO:0000256" key="2">
    <source>
        <dbReference type="SAM" id="MobiDB-lite"/>
    </source>
</evidence>
<proteinExistence type="predicted"/>
<dbReference type="EMBL" id="BK032832">
    <property type="protein sequence ID" value="DAF63069.1"/>
    <property type="molecule type" value="Genomic_DNA"/>
</dbReference>
<evidence type="ECO:0008006" key="4">
    <source>
        <dbReference type="Google" id="ProtNLM"/>
    </source>
</evidence>
<evidence type="ECO:0000256" key="1">
    <source>
        <dbReference type="SAM" id="Coils"/>
    </source>
</evidence>